<evidence type="ECO:0000256" key="3">
    <source>
        <dbReference type="ARBA" id="ARBA00009045"/>
    </source>
</evidence>
<comment type="similarity">
    <text evidence="3">Belongs to the peptidase S54 family.</text>
</comment>
<evidence type="ECO:0000256" key="7">
    <source>
        <dbReference type="ARBA" id="ARBA00022989"/>
    </source>
</evidence>
<organism evidence="11 12">
    <name type="scientific">Blomia tropicalis</name>
    <name type="common">Mite</name>
    <dbReference type="NCBI Taxonomy" id="40697"/>
    <lineage>
        <taxon>Eukaryota</taxon>
        <taxon>Metazoa</taxon>
        <taxon>Ecdysozoa</taxon>
        <taxon>Arthropoda</taxon>
        <taxon>Chelicerata</taxon>
        <taxon>Arachnida</taxon>
        <taxon>Acari</taxon>
        <taxon>Acariformes</taxon>
        <taxon>Sarcoptiformes</taxon>
        <taxon>Astigmata</taxon>
        <taxon>Glycyphagoidea</taxon>
        <taxon>Echimyopodidae</taxon>
        <taxon>Blomia</taxon>
    </lineage>
</organism>
<feature type="transmembrane region" description="Helical" evidence="9">
    <location>
        <begin position="166"/>
        <end position="185"/>
    </location>
</feature>
<feature type="transmembrane region" description="Helical" evidence="9">
    <location>
        <begin position="270"/>
        <end position="292"/>
    </location>
</feature>
<evidence type="ECO:0000313" key="12">
    <source>
        <dbReference type="Proteomes" id="UP001142055"/>
    </source>
</evidence>
<sequence length="317" mass="36336">MLPKFTNWSLKLSKFTSKFPIGRVGFHNQQNELSPFQARNLLKPFVFTLSVCGSSFVVATIWRYENQRSDFRSFLSITNSGIQKIQRRYQKEDDYIQQIKQWWNSQSDGFKMFCGITAINTLVFFGWRIPQLQTRIMTKYFMASVEQKSIRCLPMILSNFSHYSPMHFGLNMFVLYSFANIGVHIMGKENFLALYLSSGVMSSFVSSCYKVAVKSLTPSLGASGAILGILASTCIERPDIELMIIFLPFFSFSSATALKGLILMDTAGLIFRWGFFDHAAHLGGTLFGVYYSTILKQYLNRKQSVIIKHWVDLKQKF</sequence>
<keyword evidence="7 9" id="KW-1133">Transmembrane helix</keyword>
<dbReference type="GO" id="GO:0006465">
    <property type="term" value="P:signal peptide processing"/>
    <property type="evidence" value="ECO:0007669"/>
    <property type="project" value="TreeGrafter"/>
</dbReference>
<dbReference type="Gene3D" id="1.20.1540.10">
    <property type="entry name" value="Rhomboid-like"/>
    <property type="match status" value="1"/>
</dbReference>
<dbReference type="Proteomes" id="UP001142055">
    <property type="component" value="Chromosome 1"/>
</dbReference>
<proteinExistence type="inferred from homology"/>
<evidence type="ECO:0000256" key="4">
    <source>
        <dbReference type="ARBA" id="ARBA00013039"/>
    </source>
</evidence>
<dbReference type="PANTHER" id="PTHR43731">
    <property type="entry name" value="RHOMBOID PROTEASE"/>
    <property type="match status" value="1"/>
</dbReference>
<reference evidence="11" key="1">
    <citation type="submission" date="2022-12" db="EMBL/GenBank/DDBJ databases">
        <title>Genome assemblies of Blomia tropicalis.</title>
        <authorList>
            <person name="Cui Y."/>
        </authorList>
    </citation>
    <scope>NUCLEOTIDE SEQUENCE</scope>
    <source>
        <tissue evidence="11">Adult mites</tissue>
    </source>
</reference>
<accession>A0A9Q0MBR1</accession>
<evidence type="ECO:0000313" key="11">
    <source>
        <dbReference type="EMBL" id="KAJ6222514.1"/>
    </source>
</evidence>
<feature type="transmembrane region" description="Helical" evidence="9">
    <location>
        <begin position="218"/>
        <end position="235"/>
    </location>
</feature>
<dbReference type="Pfam" id="PF01694">
    <property type="entry name" value="Rhomboid"/>
    <property type="match status" value="1"/>
</dbReference>
<dbReference type="OMA" id="HYSAMHI"/>
<comment type="subcellular location">
    <subcellularLocation>
        <location evidence="2">Membrane</location>
        <topology evidence="2">Multi-pass membrane protein</topology>
    </subcellularLocation>
</comment>
<evidence type="ECO:0000256" key="8">
    <source>
        <dbReference type="ARBA" id="ARBA00023136"/>
    </source>
</evidence>
<evidence type="ECO:0000256" key="2">
    <source>
        <dbReference type="ARBA" id="ARBA00004141"/>
    </source>
</evidence>
<comment type="catalytic activity">
    <reaction evidence="1">
        <text>Cleaves type-1 transmembrane domains using a catalytic dyad composed of serine and histidine that are contributed by different transmembrane domains.</text>
        <dbReference type="EC" id="3.4.21.105"/>
    </reaction>
</comment>
<dbReference type="InterPro" id="IPR050925">
    <property type="entry name" value="Rhomboid_protease_S54"/>
</dbReference>
<keyword evidence="8 9" id="KW-0472">Membrane</keyword>
<dbReference type="InterPro" id="IPR035952">
    <property type="entry name" value="Rhomboid-like_sf"/>
</dbReference>
<evidence type="ECO:0000256" key="5">
    <source>
        <dbReference type="ARBA" id="ARBA00022692"/>
    </source>
</evidence>
<protein>
    <recommendedName>
        <fullName evidence="4">rhomboid protease</fullName>
        <ecNumber evidence="4">3.4.21.105</ecNumber>
    </recommendedName>
</protein>
<dbReference type="EC" id="3.4.21.105" evidence="4"/>
<dbReference type="GO" id="GO:0016020">
    <property type="term" value="C:membrane"/>
    <property type="evidence" value="ECO:0007669"/>
    <property type="project" value="UniProtKB-SubCell"/>
</dbReference>
<dbReference type="PANTHER" id="PTHR43731:SF14">
    <property type="entry name" value="PRESENILIN-ASSOCIATED RHOMBOID-LIKE PROTEIN, MITOCHONDRIAL"/>
    <property type="match status" value="1"/>
</dbReference>
<dbReference type="SUPFAM" id="SSF144091">
    <property type="entry name" value="Rhomboid-like"/>
    <property type="match status" value="1"/>
</dbReference>
<feature type="transmembrane region" description="Helical" evidence="9">
    <location>
        <begin position="110"/>
        <end position="129"/>
    </location>
</feature>
<gene>
    <name evidence="11" type="ORF">RDWZM_001059</name>
</gene>
<dbReference type="InterPro" id="IPR022764">
    <property type="entry name" value="Peptidase_S54_rhomboid_dom"/>
</dbReference>
<keyword evidence="12" id="KW-1185">Reference proteome</keyword>
<evidence type="ECO:0000259" key="10">
    <source>
        <dbReference type="Pfam" id="PF01694"/>
    </source>
</evidence>
<dbReference type="GO" id="GO:0004252">
    <property type="term" value="F:serine-type endopeptidase activity"/>
    <property type="evidence" value="ECO:0007669"/>
    <property type="project" value="InterPro"/>
</dbReference>
<keyword evidence="6" id="KW-0378">Hydrolase</keyword>
<feature type="transmembrane region" description="Helical" evidence="9">
    <location>
        <begin position="192"/>
        <end position="212"/>
    </location>
</feature>
<feature type="domain" description="Peptidase S54 rhomboid" evidence="10">
    <location>
        <begin position="155"/>
        <end position="296"/>
    </location>
</feature>
<evidence type="ECO:0000256" key="9">
    <source>
        <dbReference type="SAM" id="Phobius"/>
    </source>
</evidence>
<evidence type="ECO:0000256" key="6">
    <source>
        <dbReference type="ARBA" id="ARBA00022801"/>
    </source>
</evidence>
<feature type="transmembrane region" description="Helical" evidence="9">
    <location>
        <begin position="45"/>
        <end position="64"/>
    </location>
</feature>
<evidence type="ECO:0000256" key="1">
    <source>
        <dbReference type="ARBA" id="ARBA00000156"/>
    </source>
</evidence>
<keyword evidence="5 9" id="KW-0812">Transmembrane</keyword>
<dbReference type="AlphaFoldDB" id="A0A9Q0MBR1"/>
<dbReference type="EMBL" id="JAPWDV010000001">
    <property type="protein sequence ID" value="KAJ6222514.1"/>
    <property type="molecule type" value="Genomic_DNA"/>
</dbReference>
<dbReference type="FunFam" id="1.20.1540.10:FF:000012">
    <property type="entry name" value="Rhomboid family protein"/>
    <property type="match status" value="1"/>
</dbReference>
<comment type="caution">
    <text evidence="11">The sequence shown here is derived from an EMBL/GenBank/DDBJ whole genome shotgun (WGS) entry which is preliminary data.</text>
</comment>
<feature type="transmembrane region" description="Helical" evidence="9">
    <location>
        <begin position="242"/>
        <end position="264"/>
    </location>
</feature>
<name>A0A9Q0MBR1_BLOTA</name>